<name>A0A562K2E3_SPHWJ</name>
<proteinExistence type="predicted"/>
<dbReference type="EMBL" id="VLKK01000034">
    <property type="protein sequence ID" value="TWH89413.1"/>
    <property type="molecule type" value="Genomic_DNA"/>
</dbReference>
<evidence type="ECO:0008006" key="3">
    <source>
        <dbReference type="Google" id="ProtNLM"/>
    </source>
</evidence>
<reference evidence="1 2" key="1">
    <citation type="journal article" date="2015" name="Stand. Genomic Sci.">
        <title>Genomic Encyclopedia of Bacterial and Archaeal Type Strains, Phase III: the genomes of soil and plant-associated and newly described type strains.</title>
        <authorList>
            <person name="Whitman W.B."/>
            <person name="Woyke T."/>
            <person name="Klenk H.P."/>
            <person name="Zhou Y."/>
            <person name="Lilburn T.G."/>
            <person name="Beck B.J."/>
            <person name="De Vos P."/>
            <person name="Vandamme P."/>
            <person name="Eisen J.A."/>
            <person name="Garrity G."/>
            <person name="Hugenholtz P."/>
            <person name="Kyrpides N.C."/>
        </authorList>
    </citation>
    <scope>NUCLEOTIDE SEQUENCE [LARGE SCALE GENOMIC DNA]</scope>
    <source>
        <strain evidence="1 2">CGMCC 1.7748</strain>
    </source>
</reference>
<accession>A0A562K2E3</accession>
<organism evidence="1 2">
    <name type="scientific">Sphingobium wenxiniae (strain DSM 21828 / CGMCC 1.7748 / JZ-1)</name>
    <dbReference type="NCBI Taxonomy" id="595605"/>
    <lineage>
        <taxon>Bacteria</taxon>
        <taxon>Pseudomonadati</taxon>
        <taxon>Pseudomonadota</taxon>
        <taxon>Alphaproteobacteria</taxon>
        <taxon>Sphingomonadales</taxon>
        <taxon>Sphingomonadaceae</taxon>
        <taxon>Sphingobium</taxon>
    </lineage>
</organism>
<dbReference type="Proteomes" id="UP000316624">
    <property type="component" value="Unassembled WGS sequence"/>
</dbReference>
<keyword evidence="2" id="KW-1185">Reference proteome</keyword>
<evidence type="ECO:0000313" key="2">
    <source>
        <dbReference type="Proteomes" id="UP000316624"/>
    </source>
</evidence>
<evidence type="ECO:0000313" key="1">
    <source>
        <dbReference type="EMBL" id="TWH89413.1"/>
    </source>
</evidence>
<sequence length="215" mass="23531">MIRALDRVRQHARIEGTALPWLGLPFALRDIGLTATPLPCLAGGAKAFRLKRKPDVGDWLATVRAVEAAARDGLERLHDLERFHRDAQRAIVAQFRPGALPRLLALAVHQPLLSPQAVANHLGLSVAGASKLLERAVTAELLVEITQRRSWRLFLPHDLAVEFGYAASKRGRPAKEPPALPASRALVDTFDTFDREMAEIDKLLSGIVQVPSASD</sequence>
<protein>
    <recommendedName>
        <fullName evidence="3">MarR family protein</fullName>
    </recommendedName>
</protein>
<comment type="caution">
    <text evidence="1">The sequence shown here is derived from an EMBL/GenBank/DDBJ whole genome shotgun (WGS) entry which is preliminary data.</text>
</comment>
<gene>
    <name evidence="1" type="ORF">IQ35_03893</name>
</gene>
<dbReference type="AlphaFoldDB" id="A0A562K2E3"/>